<dbReference type="Proteomes" id="UP000190648">
    <property type="component" value="Unassembled WGS sequence"/>
</dbReference>
<dbReference type="AlphaFoldDB" id="A0A1V4JV80"/>
<gene>
    <name evidence="1" type="ORF">AV530_015408</name>
</gene>
<accession>A0A1V4JV80</accession>
<evidence type="ECO:0000313" key="2">
    <source>
        <dbReference type="Proteomes" id="UP000190648"/>
    </source>
</evidence>
<proteinExistence type="predicted"/>
<sequence>MWHSGEPKPTLGTPENHNFTLLREIILLKNGFVSSITMMIFDKYPVYLVAVLCNIKENITEVFGVIS</sequence>
<keyword evidence="2" id="KW-1185">Reference proteome</keyword>
<reference evidence="1 2" key="1">
    <citation type="submission" date="2016-02" db="EMBL/GenBank/DDBJ databases">
        <title>Band-tailed pigeon sequencing and assembly.</title>
        <authorList>
            <person name="Soares A.E."/>
            <person name="Novak B.J."/>
            <person name="Rice E.S."/>
            <person name="O'Connell B."/>
            <person name="Chang D."/>
            <person name="Weber S."/>
            <person name="Shapiro B."/>
        </authorList>
    </citation>
    <scope>NUCLEOTIDE SEQUENCE [LARGE SCALE GENOMIC DNA]</scope>
    <source>
        <strain evidence="1">BTP2013</strain>
        <tissue evidence="1">Blood</tissue>
    </source>
</reference>
<dbReference type="EMBL" id="LSYS01006073">
    <property type="protein sequence ID" value="OPJ76102.1"/>
    <property type="molecule type" value="Genomic_DNA"/>
</dbReference>
<name>A0A1V4JV80_PATFA</name>
<evidence type="ECO:0000313" key="1">
    <source>
        <dbReference type="EMBL" id="OPJ76102.1"/>
    </source>
</evidence>
<protein>
    <submittedName>
        <fullName evidence="1">Uncharacterized protein</fullName>
    </submittedName>
</protein>
<comment type="caution">
    <text evidence="1">The sequence shown here is derived from an EMBL/GenBank/DDBJ whole genome shotgun (WGS) entry which is preliminary data.</text>
</comment>
<organism evidence="1 2">
    <name type="scientific">Patagioenas fasciata monilis</name>
    <dbReference type="NCBI Taxonomy" id="372326"/>
    <lineage>
        <taxon>Eukaryota</taxon>
        <taxon>Metazoa</taxon>
        <taxon>Chordata</taxon>
        <taxon>Craniata</taxon>
        <taxon>Vertebrata</taxon>
        <taxon>Euteleostomi</taxon>
        <taxon>Archelosauria</taxon>
        <taxon>Archosauria</taxon>
        <taxon>Dinosauria</taxon>
        <taxon>Saurischia</taxon>
        <taxon>Theropoda</taxon>
        <taxon>Coelurosauria</taxon>
        <taxon>Aves</taxon>
        <taxon>Neognathae</taxon>
        <taxon>Neoaves</taxon>
        <taxon>Columbimorphae</taxon>
        <taxon>Columbiformes</taxon>
        <taxon>Columbidae</taxon>
        <taxon>Patagioenas</taxon>
    </lineage>
</organism>